<feature type="domain" description="Transglutaminase-like" evidence="3">
    <location>
        <begin position="314"/>
        <end position="408"/>
    </location>
</feature>
<dbReference type="InterPro" id="IPR052557">
    <property type="entry name" value="CAP/Cytokinesis_protein"/>
</dbReference>
<feature type="region of interest" description="Disordered" evidence="1">
    <location>
        <begin position="84"/>
        <end position="137"/>
    </location>
</feature>
<dbReference type="InterPro" id="IPR008964">
    <property type="entry name" value="Invasin/intimin_cell_adhesion"/>
</dbReference>
<feature type="compositionally biased region" description="Gly residues" evidence="1">
    <location>
        <begin position="954"/>
        <end position="1016"/>
    </location>
</feature>
<evidence type="ECO:0000256" key="2">
    <source>
        <dbReference type="SAM" id="Phobius"/>
    </source>
</evidence>
<feature type="compositionally biased region" description="Basic and acidic residues" evidence="1">
    <location>
        <begin position="84"/>
        <end position="98"/>
    </location>
</feature>
<feature type="transmembrane region" description="Helical" evidence="2">
    <location>
        <begin position="1042"/>
        <end position="1061"/>
    </location>
</feature>
<keyword evidence="6" id="KW-1185">Reference proteome</keyword>
<comment type="caution">
    <text evidence="5">The sequence shown here is derived from an EMBL/GenBank/DDBJ whole genome shotgun (WGS) entry which is preliminary data.</text>
</comment>
<feature type="domain" description="BIG2" evidence="4">
    <location>
        <begin position="630"/>
        <end position="675"/>
    </location>
</feature>
<evidence type="ECO:0000256" key="1">
    <source>
        <dbReference type="SAM" id="MobiDB-lite"/>
    </source>
</evidence>
<dbReference type="Proteomes" id="UP000274920">
    <property type="component" value="Unassembled WGS sequence"/>
</dbReference>
<dbReference type="Gene3D" id="2.60.40.1080">
    <property type="match status" value="1"/>
</dbReference>
<keyword evidence="2" id="KW-0472">Membrane</keyword>
<feature type="compositionally biased region" description="Polar residues" evidence="1">
    <location>
        <begin position="1020"/>
        <end position="1034"/>
    </location>
</feature>
<dbReference type="InterPro" id="IPR003343">
    <property type="entry name" value="Big_2"/>
</dbReference>
<evidence type="ECO:0000259" key="4">
    <source>
        <dbReference type="Pfam" id="PF02368"/>
    </source>
</evidence>
<dbReference type="InterPro" id="IPR002931">
    <property type="entry name" value="Transglutaminase-like"/>
</dbReference>
<dbReference type="SUPFAM" id="SSF54001">
    <property type="entry name" value="Cysteine proteinases"/>
    <property type="match status" value="1"/>
</dbReference>
<dbReference type="Pfam" id="PF01841">
    <property type="entry name" value="Transglut_core"/>
    <property type="match status" value="1"/>
</dbReference>
<dbReference type="GO" id="GO:0005737">
    <property type="term" value="C:cytoplasm"/>
    <property type="evidence" value="ECO:0007669"/>
    <property type="project" value="TreeGrafter"/>
</dbReference>
<dbReference type="PANTHER" id="PTHR46333">
    <property type="entry name" value="CYTOKINESIS PROTEIN 3"/>
    <property type="match status" value="1"/>
</dbReference>
<dbReference type="SUPFAM" id="SSF49373">
    <property type="entry name" value="Invasin/intimin cell-adhesion fragments"/>
    <property type="match status" value="1"/>
</dbReference>
<accession>A0A426DMV0</accession>
<feature type="compositionally biased region" description="Acidic residues" evidence="1">
    <location>
        <begin position="120"/>
        <end position="131"/>
    </location>
</feature>
<reference evidence="5" key="1">
    <citation type="submission" date="2018-10" db="EMBL/GenBank/DDBJ databases">
        <title>Schaedlerella arabinophila gen. nov. sp. nov., isolated from the mouse intestinal tract and comparative analysis with the genome of the closely related altered Schaedler flora strain ASF502.</title>
        <authorList>
            <person name="Miyake S."/>
            <person name="Soh M."/>
            <person name="Seedorf H."/>
        </authorList>
    </citation>
    <scope>NUCLEOTIDE SEQUENCE [LARGE SCALE GENOMIC DNA]</scope>
    <source>
        <strain evidence="5">DSM 106076</strain>
    </source>
</reference>
<dbReference type="InterPro" id="IPR038765">
    <property type="entry name" value="Papain-like_cys_pep_sf"/>
</dbReference>
<gene>
    <name evidence="5" type="ORF">EBB54_24350</name>
</gene>
<dbReference type="EMBL" id="RHJS01000002">
    <property type="protein sequence ID" value="RRK34119.1"/>
    <property type="molecule type" value="Genomic_DNA"/>
</dbReference>
<evidence type="ECO:0000313" key="5">
    <source>
        <dbReference type="EMBL" id="RRK34119.1"/>
    </source>
</evidence>
<evidence type="ECO:0000313" key="6">
    <source>
        <dbReference type="Proteomes" id="UP000274920"/>
    </source>
</evidence>
<keyword evidence="2" id="KW-1133">Transmembrane helix</keyword>
<organism evidence="5 6">
    <name type="scientific">Schaedlerella arabinosiphila</name>
    <dbReference type="NCBI Taxonomy" id="2044587"/>
    <lineage>
        <taxon>Bacteria</taxon>
        <taxon>Bacillati</taxon>
        <taxon>Bacillota</taxon>
        <taxon>Clostridia</taxon>
        <taxon>Lachnospirales</taxon>
        <taxon>Lachnospiraceae</taxon>
        <taxon>Schaedlerella</taxon>
    </lineage>
</organism>
<proteinExistence type="predicted"/>
<dbReference type="AlphaFoldDB" id="A0A426DMV0"/>
<dbReference type="RefSeq" id="WP_125129283.1">
    <property type="nucleotide sequence ID" value="NZ_RHJS01000002.1"/>
</dbReference>
<sequence length="1067" mass="114440">MTKWKKNAKKVLVFFLVFGFIGGMMDHLRVTASAAGTEGEQFPGTAAGVTEDETDKSECVCVLACTEEAKSADCSLCREDVSACKGRSPEDQTGKQPDENGGMESEDTKPEDTDSKNPESEDTESENLDSADQDKNESAGILADLEAARVEEMIKELPSLEELKAFDQEALKAAYEQIQNAFDAFESLDDSQKAMLPGAEEQLKELLEYFTTLIMPLSATDEDIERARDAMTEAMVNWESEIDLSGYNLTEEDMKKICPEVIEDNPDLFYVMDYIYFTEPGTGIVQNCKFTYSSEYDRSSVAEYMAAIDKAFSEVIENNMTDEQKATALHDYLVQHMVYDQNANNNLGIEKRNAYEALVNGIGVCQGYTLAYAALLNKAGIEVDYCKSKSMNHIWNYVKLNGNWYHADLTYDDATSASQTGETGHVKHDYFLLSDTAMSSKNHSWDANDITCADPSYDNSWHKTAPIKESAIYTVNGSSYYLKKETVVNNADICRGASLIKRDANGNETQVGSYDIENLGNGWPMFPMSFSRLSCSRGILYFNVGNAVYSFQPSVDAEPVKIYQYADQGGRIVTGLLAEGNRMTLEISSKAGAIEEKIVVSAEGGEEQKDFGFAEDAKAVTYGEPEFTMTAQGAAEGAAVSYSSSDPSVASIDPASGLVRILKAGSTVITATASAIGNNPEETSTCSLTVSPKALEWDTGALEAADRLDLIKDLKATLYGELRVKGILEKDAEEVLFDCPADKLSGVYETAAAGSQKVTLSWKSAQDEASLQGNGKENYTMPVALPEITGRISASQEFPMDPVDGNDFKIDVESSITQVPDSFQNKEHLNTPGKIEQGMKLKIREKDSGIAEKDIAVYDVELLVNINGAGWEKVTKDNFPSEGLTMTLPYPSGTGENTHDFMVTHMFTEDMNGFLAGDVEYPAADKTEKGITFKVNGLSPIALGWKAADNGSSDGSGDGEGEGSGGSGNGNGNGSSGNGSGNGSSGNGSGSGSSGNGSGSSGNGSGNSGNGSGNSGNGNASNTPAVPGTQINSPVTGDTSPMMFYVLLAAAAFSVILGLYIRKKTNK</sequence>
<keyword evidence="2" id="KW-0812">Transmembrane</keyword>
<dbReference type="Gene3D" id="3.10.620.30">
    <property type="match status" value="1"/>
</dbReference>
<dbReference type="Pfam" id="PF02368">
    <property type="entry name" value="Big_2"/>
    <property type="match status" value="1"/>
</dbReference>
<protein>
    <recommendedName>
        <fullName evidence="7">Transglutaminase-like domain-containing protein</fullName>
    </recommendedName>
</protein>
<dbReference type="PANTHER" id="PTHR46333:SF2">
    <property type="entry name" value="CYTOKINESIS PROTEIN 3"/>
    <property type="match status" value="1"/>
</dbReference>
<feature type="region of interest" description="Disordered" evidence="1">
    <location>
        <begin position="949"/>
        <end position="1034"/>
    </location>
</feature>
<evidence type="ECO:0000259" key="3">
    <source>
        <dbReference type="Pfam" id="PF01841"/>
    </source>
</evidence>
<feature type="compositionally biased region" description="Basic and acidic residues" evidence="1">
    <location>
        <begin position="106"/>
        <end position="119"/>
    </location>
</feature>
<name>A0A426DMV0_9FIRM</name>
<evidence type="ECO:0008006" key="7">
    <source>
        <dbReference type="Google" id="ProtNLM"/>
    </source>
</evidence>